<name>A0A542ZBC8_9ACTN</name>
<dbReference type="AlphaFoldDB" id="A0A542ZBC8"/>
<accession>A0A542ZBC8</accession>
<reference evidence="2 3" key="1">
    <citation type="submission" date="2019-06" db="EMBL/GenBank/DDBJ databases">
        <title>Sequencing the genomes of 1000 actinobacteria strains.</title>
        <authorList>
            <person name="Klenk H.-P."/>
        </authorList>
    </citation>
    <scope>NUCLEOTIDE SEQUENCE [LARGE SCALE GENOMIC DNA]</scope>
    <source>
        <strain evidence="2 3">DSM 8251</strain>
    </source>
</reference>
<dbReference type="OrthoDB" id="3722887at2"/>
<evidence type="ECO:0000313" key="2">
    <source>
        <dbReference type="EMBL" id="TQL57645.1"/>
    </source>
</evidence>
<keyword evidence="1" id="KW-0175">Coiled coil</keyword>
<organism evidence="2 3">
    <name type="scientific">Propioniferax innocua</name>
    <dbReference type="NCBI Taxonomy" id="1753"/>
    <lineage>
        <taxon>Bacteria</taxon>
        <taxon>Bacillati</taxon>
        <taxon>Actinomycetota</taxon>
        <taxon>Actinomycetes</taxon>
        <taxon>Propionibacteriales</taxon>
        <taxon>Propionibacteriaceae</taxon>
        <taxon>Propioniferax</taxon>
    </lineage>
</organism>
<evidence type="ECO:0000313" key="3">
    <source>
        <dbReference type="Proteomes" id="UP000316196"/>
    </source>
</evidence>
<dbReference type="RefSeq" id="WP_142093501.1">
    <property type="nucleotide sequence ID" value="NZ_BAAAMD010000003.1"/>
</dbReference>
<dbReference type="EMBL" id="VFOR01000002">
    <property type="protein sequence ID" value="TQL57645.1"/>
    <property type="molecule type" value="Genomic_DNA"/>
</dbReference>
<sequence length="381" mass="42177">MSITAPDAPGRLGVPLDPAQAGRYISDLQAWIDARRSELDQIDQVVMASPDRDQLTGDVALCLTLWKSVSDRHDLLAATWDSGRVGPVERERLSSLIWGRLETGDPKASALAVSLPEASRLCDAMVAQLRTRVSFDVNAHQYAGRMHDLRAQMSRLQDQVALEPPALRAEPAAKLADLQQRVDAMTDRMAQGGDIGGLIGPVEIEAATFERDLIVGGVQRRRARGLIDQTREKLDDLIEREEAMRKLVKRCLATVSPSPKYAVPDVDVLGPMPNTPDRVKEFSERLDKVSRAMQVVQEAYTEALHEHDLLTARAEQLRDRARTLGLTENRDVAGVSAICHDVLSRRPCPMPLARHLVATYEAALEWALTQQRTPTREGEPT</sequence>
<feature type="coiled-coil region" evidence="1">
    <location>
        <begin position="220"/>
        <end position="247"/>
    </location>
</feature>
<proteinExistence type="predicted"/>
<protein>
    <submittedName>
        <fullName evidence="2">Uncharacterized protein</fullName>
    </submittedName>
</protein>
<evidence type="ECO:0000256" key="1">
    <source>
        <dbReference type="SAM" id="Coils"/>
    </source>
</evidence>
<dbReference type="Proteomes" id="UP000316196">
    <property type="component" value="Unassembled WGS sequence"/>
</dbReference>
<feature type="coiled-coil region" evidence="1">
    <location>
        <begin position="279"/>
        <end position="320"/>
    </location>
</feature>
<comment type="caution">
    <text evidence="2">The sequence shown here is derived from an EMBL/GenBank/DDBJ whole genome shotgun (WGS) entry which is preliminary data.</text>
</comment>
<keyword evidence="3" id="KW-1185">Reference proteome</keyword>
<gene>
    <name evidence="2" type="ORF">FB460_1481</name>
</gene>